<dbReference type="Pfam" id="PF03567">
    <property type="entry name" value="Sulfotransfer_2"/>
    <property type="match status" value="1"/>
</dbReference>
<proteinExistence type="predicted"/>
<dbReference type="InterPro" id="IPR005331">
    <property type="entry name" value="Sulfotransferase"/>
</dbReference>
<sequence>MIISPGRRYVFVHIPKTGGTSMALALEARAMADDILIGDTPKARRRRGRLKRLNARGRLWKHSTLADIEGVLPQAAMAGMLAFTLVRNPWDRVVSYYHWLRAQDFDHAAVRRARRTDFAGFVADPATAASLSAHPYGSYLRGPDGRERPAYFLRLEALEEDLAPLAAHLGFRPDVPRANRSGRAADWRAYYDAATAERVAGICGEDIARFGYRFDPP</sequence>
<dbReference type="RefSeq" id="WP_149755497.1">
    <property type="nucleotide sequence ID" value="NZ_FOMS01000004.1"/>
</dbReference>
<evidence type="ECO:0000313" key="1">
    <source>
        <dbReference type="EMBL" id="SFD93333.1"/>
    </source>
</evidence>
<accession>A0A1I1WIR5</accession>
<keyword evidence="1" id="KW-0808">Transferase</keyword>
<dbReference type="Gene3D" id="3.40.50.300">
    <property type="entry name" value="P-loop containing nucleotide triphosphate hydrolases"/>
    <property type="match status" value="1"/>
</dbReference>
<dbReference type="GO" id="GO:0016020">
    <property type="term" value="C:membrane"/>
    <property type="evidence" value="ECO:0007669"/>
    <property type="project" value="InterPro"/>
</dbReference>
<dbReference type="OrthoDB" id="288532at2"/>
<evidence type="ECO:0000313" key="2">
    <source>
        <dbReference type="Proteomes" id="UP000325289"/>
    </source>
</evidence>
<protein>
    <submittedName>
        <fullName evidence="1">Sulfotransferase family protein</fullName>
    </submittedName>
</protein>
<reference evidence="1 2" key="1">
    <citation type="submission" date="2016-10" db="EMBL/GenBank/DDBJ databases">
        <authorList>
            <person name="Varghese N."/>
            <person name="Submissions S."/>
        </authorList>
    </citation>
    <scope>NUCLEOTIDE SEQUENCE [LARGE SCALE GENOMIC DNA]</scope>
    <source>
        <strain evidence="2">YIM D21,KCTC 23444,ACCC 10710</strain>
    </source>
</reference>
<dbReference type="InterPro" id="IPR027417">
    <property type="entry name" value="P-loop_NTPase"/>
</dbReference>
<gene>
    <name evidence="1" type="ORF">SAMN04515678_104269</name>
</gene>
<organism evidence="1 2">
    <name type="scientific">Roseivivax sediminis</name>
    <dbReference type="NCBI Taxonomy" id="936889"/>
    <lineage>
        <taxon>Bacteria</taxon>
        <taxon>Pseudomonadati</taxon>
        <taxon>Pseudomonadota</taxon>
        <taxon>Alphaproteobacteria</taxon>
        <taxon>Rhodobacterales</taxon>
        <taxon>Roseobacteraceae</taxon>
        <taxon>Roseivivax</taxon>
    </lineage>
</organism>
<dbReference type="GO" id="GO:0008146">
    <property type="term" value="F:sulfotransferase activity"/>
    <property type="evidence" value="ECO:0007669"/>
    <property type="project" value="InterPro"/>
</dbReference>
<name>A0A1I1WIR5_9RHOB</name>
<dbReference type="EMBL" id="FOMS01000004">
    <property type="protein sequence ID" value="SFD93333.1"/>
    <property type="molecule type" value="Genomic_DNA"/>
</dbReference>
<dbReference type="AlphaFoldDB" id="A0A1I1WIR5"/>
<keyword evidence="2" id="KW-1185">Reference proteome</keyword>
<dbReference type="SUPFAM" id="SSF52540">
    <property type="entry name" value="P-loop containing nucleoside triphosphate hydrolases"/>
    <property type="match status" value="1"/>
</dbReference>
<dbReference type="Proteomes" id="UP000325289">
    <property type="component" value="Unassembled WGS sequence"/>
</dbReference>